<dbReference type="STRING" id="651662.SAMN04488069_110162"/>
<feature type="chain" id="PRO_5011679208" evidence="1">
    <location>
        <begin position="27"/>
        <end position="274"/>
    </location>
</feature>
<dbReference type="PROSITE" id="PS51257">
    <property type="entry name" value="PROKAR_LIPOPROTEIN"/>
    <property type="match status" value="1"/>
</dbReference>
<dbReference type="AlphaFoldDB" id="A0A1H3LAW3"/>
<dbReference type="Gene3D" id="2.60.120.200">
    <property type="match status" value="1"/>
</dbReference>
<feature type="domain" description="Alginate lyase 2" evidence="2">
    <location>
        <begin position="56"/>
        <end position="273"/>
    </location>
</feature>
<gene>
    <name evidence="3" type="ORF">SAMN04488069_110162</name>
</gene>
<feature type="signal peptide" evidence="1">
    <location>
        <begin position="1"/>
        <end position="26"/>
    </location>
</feature>
<keyword evidence="4" id="KW-1185">Reference proteome</keyword>
<evidence type="ECO:0000259" key="2">
    <source>
        <dbReference type="Pfam" id="PF08787"/>
    </source>
</evidence>
<dbReference type="GO" id="GO:0005975">
    <property type="term" value="P:carbohydrate metabolic process"/>
    <property type="evidence" value="ECO:0007669"/>
    <property type="project" value="UniProtKB-ARBA"/>
</dbReference>
<dbReference type="InterPro" id="IPR013320">
    <property type="entry name" value="ConA-like_dom_sf"/>
</dbReference>
<accession>A0A1H3LAW3</accession>
<evidence type="ECO:0000256" key="1">
    <source>
        <dbReference type="SAM" id="SignalP"/>
    </source>
</evidence>
<dbReference type="RefSeq" id="WP_217633881.1">
    <property type="nucleotide sequence ID" value="NZ_FNOV01000010.1"/>
</dbReference>
<sequence>MKHSVAFFAARAVGAFLLLSSCATPAAMPDPGPVTVPATPPVTPPATDISYPGQVLDLSKWKLTLPIGAPEKPDEVFQPQLNTFANSSFFRLNATNDAVLFRANADGVTTNGSGYPRSELREMTVPATSNSYKASWSSGSGTHTLLIDQAVTHLPDVKKHIVVGQIHDADDDIIVFRLEDKKLFINLNGKNGPTLTSNYALGTRFTVQFVVANDKTDCYYNGTKVYTYAKSFSGAYFKAGAYVQSSCVDDKKVAGELCSAYGEVAIYNVQVTHQ</sequence>
<dbReference type="Pfam" id="PF08787">
    <property type="entry name" value="Alginate_lyase2"/>
    <property type="match status" value="1"/>
</dbReference>
<dbReference type="Proteomes" id="UP000199249">
    <property type="component" value="Unassembled WGS sequence"/>
</dbReference>
<dbReference type="GO" id="GO:0016829">
    <property type="term" value="F:lyase activity"/>
    <property type="evidence" value="ECO:0007669"/>
    <property type="project" value="UniProtKB-KW"/>
</dbReference>
<keyword evidence="3" id="KW-0456">Lyase</keyword>
<protein>
    <submittedName>
        <fullName evidence="3">Alginate lyase</fullName>
    </submittedName>
</protein>
<organism evidence="3 4">
    <name type="scientific">Hymenobacter psychrophilus</name>
    <dbReference type="NCBI Taxonomy" id="651662"/>
    <lineage>
        <taxon>Bacteria</taxon>
        <taxon>Pseudomonadati</taxon>
        <taxon>Bacteroidota</taxon>
        <taxon>Cytophagia</taxon>
        <taxon>Cytophagales</taxon>
        <taxon>Hymenobacteraceae</taxon>
        <taxon>Hymenobacter</taxon>
    </lineage>
</organism>
<evidence type="ECO:0000313" key="3">
    <source>
        <dbReference type="EMBL" id="SDY61058.1"/>
    </source>
</evidence>
<dbReference type="InterPro" id="IPR014895">
    <property type="entry name" value="Alginate_lyase_2"/>
</dbReference>
<name>A0A1H3LAW3_9BACT</name>
<keyword evidence="1" id="KW-0732">Signal</keyword>
<proteinExistence type="predicted"/>
<dbReference type="SUPFAM" id="SSF49899">
    <property type="entry name" value="Concanavalin A-like lectins/glucanases"/>
    <property type="match status" value="1"/>
</dbReference>
<evidence type="ECO:0000313" key="4">
    <source>
        <dbReference type="Proteomes" id="UP000199249"/>
    </source>
</evidence>
<dbReference type="GO" id="GO:0004553">
    <property type="term" value="F:hydrolase activity, hydrolyzing O-glycosyl compounds"/>
    <property type="evidence" value="ECO:0007669"/>
    <property type="project" value="UniProtKB-ARBA"/>
</dbReference>
<dbReference type="EMBL" id="FNOV01000010">
    <property type="protein sequence ID" value="SDY61058.1"/>
    <property type="molecule type" value="Genomic_DNA"/>
</dbReference>
<reference evidence="4" key="1">
    <citation type="submission" date="2016-10" db="EMBL/GenBank/DDBJ databases">
        <authorList>
            <person name="Varghese N."/>
            <person name="Submissions S."/>
        </authorList>
    </citation>
    <scope>NUCLEOTIDE SEQUENCE [LARGE SCALE GENOMIC DNA]</scope>
    <source>
        <strain evidence="4">CGMCC 1.8975</strain>
    </source>
</reference>